<dbReference type="GeneID" id="127565531"/>
<evidence type="ECO:0000256" key="4">
    <source>
        <dbReference type="ARBA" id="ARBA00022670"/>
    </source>
</evidence>
<evidence type="ECO:0000259" key="11">
    <source>
        <dbReference type="Pfam" id="PF05649"/>
    </source>
</evidence>
<evidence type="ECO:0000256" key="1">
    <source>
        <dbReference type="ARBA" id="ARBA00001947"/>
    </source>
</evidence>
<evidence type="ECO:0000256" key="8">
    <source>
        <dbReference type="ARBA" id="ARBA00023049"/>
    </source>
</evidence>
<feature type="domain" description="Peptidase M13 N-terminal" evidence="11">
    <location>
        <begin position="64"/>
        <end position="433"/>
    </location>
</feature>
<dbReference type="PRINTS" id="PR00786">
    <property type="entry name" value="NEPRILYSIN"/>
</dbReference>
<dbReference type="InterPro" id="IPR000718">
    <property type="entry name" value="Peptidase_M13"/>
</dbReference>
<keyword evidence="5" id="KW-0479">Metal-binding</keyword>
<evidence type="ECO:0000256" key="5">
    <source>
        <dbReference type="ARBA" id="ARBA00022723"/>
    </source>
</evidence>
<dbReference type="Proteomes" id="UP000515160">
    <property type="component" value="Chromosome 3"/>
</dbReference>
<reference evidence="13" key="1">
    <citation type="submission" date="2025-08" db="UniProtKB">
        <authorList>
            <consortium name="RefSeq"/>
        </authorList>
    </citation>
    <scope>IDENTIFICATION</scope>
    <source>
        <strain evidence="13">15112-1751.03</strain>
        <tissue evidence="13">Whole Adult</tissue>
    </source>
</reference>
<keyword evidence="9" id="KW-0732">Signal</keyword>
<dbReference type="PROSITE" id="PS51885">
    <property type="entry name" value="NEPRILYSIN"/>
    <property type="match status" value="1"/>
</dbReference>
<keyword evidence="8" id="KW-0482">Metalloprotease</keyword>
<dbReference type="SUPFAM" id="SSF55486">
    <property type="entry name" value="Metalloproteases ('zincins'), catalytic domain"/>
    <property type="match status" value="1"/>
</dbReference>
<dbReference type="CDD" id="cd08662">
    <property type="entry name" value="M13"/>
    <property type="match status" value="1"/>
</dbReference>
<evidence type="ECO:0000256" key="7">
    <source>
        <dbReference type="ARBA" id="ARBA00022833"/>
    </source>
</evidence>
<dbReference type="Pfam" id="PF05649">
    <property type="entry name" value="Peptidase_M13_N"/>
    <property type="match status" value="1"/>
</dbReference>
<keyword evidence="6" id="KW-0378">Hydrolase</keyword>
<dbReference type="AlphaFoldDB" id="A0A9C6T678"/>
<dbReference type="InterPro" id="IPR042089">
    <property type="entry name" value="Peptidase_M13_dom_2"/>
</dbReference>
<evidence type="ECO:0000313" key="13">
    <source>
        <dbReference type="RefSeq" id="XP_051860348.1"/>
    </source>
</evidence>
<dbReference type="OrthoDB" id="6475849at2759"/>
<dbReference type="Gene3D" id="3.40.390.10">
    <property type="entry name" value="Collagenase (Catalytic Domain)"/>
    <property type="match status" value="1"/>
</dbReference>
<evidence type="ECO:0000259" key="10">
    <source>
        <dbReference type="Pfam" id="PF01431"/>
    </source>
</evidence>
<evidence type="ECO:0000256" key="3">
    <source>
        <dbReference type="ARBA" id="ARBA00007357"/>
    </source>
</evidence>
<evidence type="ECO:0000256" key="6">
    <source>
        <dbReference type="ARBA" id="ARBA00022801"/>
    </source>
</evidence>
<feature type="domain" description="Peptidase M13 C-terminal" evidence="10">
    <location>
        <begin position="488"/>
        <end position="696"/>
    </location>
</feature>
<accession>A0A9C6T678</accession>
<dbReference type="GO" id="GO:0005886">
    <property type="term" value="C:plasma membrane"/>
    <property type="evidence" value="ECO:0007669"/>
    <property type="project" value="UniProtKB-SubCell"/>
</dbReference>
<dbReference type="PANTHER" id="PTHR11733:SF238">
    <property type="entry name" value="FI07649P-RELATED"/>
    <property type="match status" value="1"/>
</dbReference>
<dbReference type="GO" id="GO:0046872">
    <property type="term" value="F:metal ion binding"/>
    <property type="evidence" value="ECO:0007669"/>
    <property type="project" value="UniProtKB-KW"/>
</dbReference>
<dbReference type="GO" id="GO:0004222">
    <property type="term" value="F:metalloendopeptidase activity"/>
    <property type="evidence" value="ECO:0007669"/>
    <property type="project" value="InterPro"/>
</dbReference>
<keyword evidence="7" id="KW-0862">Zinc</keyword>
<dbReference type="Gene3D" id="1.10.1380.10">
    <property type="entry name" value="Neutral endopeptidase , domain2"/>
    <property type="match status" value="1"/>
</dbReference>
<protein>
    <submittedName>
        <fullName evidence="13">Neprilysin-1-like</fullName>
    </submittedName>
</protein>
<dbReference type="GO" id="GO:0016485">
    <property type="term" value="P:protein processing"/>
    <property type="evidence" value="ECO:0007669"/>
    <property type="project" value="TreeGrafter"/>
</dbReference>
<dbReference type="InterPro" id="IPR018497">
    <property type="entry name" value="Peptidase_M13_C"/>
</dbReference>
<name>A0A9C6T678_DROAB</name>
<evidence type="ECO:0000256" key="9">
    <source>
        <dbReference type="SAM" id="SignalP"/>
    </source>
</evidence>
<dbReference type="PANTHER" id="PTHR11733">
    <property type="entry name" value="ZINC METALLOPROTEASE FAMILY M13 NEPRILYSIN-RELATED"/>
    <property type="match status" value="1"/>
</dbReference>
<comment type="subcellular location">
    <subcellularLocation>
        <location evidence="2">Cell membrane</location>
        <topology evidence="2">Single-pass type II membrane protein</topology>
    </subcellularLocation>
</comment>
<dbReference type="InterPro" id="IPR008753">
    <property type="entry name" value="Peptidase_M13_N"/>
</dbReference>
<dbReference type="Pfam" id="PF01431">
    <property type="entry name" value="Peptidase_M13"/>
    <property type="match status" value="1"/>
</dbReference>
<feature type="chain" id="PRO_5039445076" evidence="9">
    <location>
        <begin position="28"/>
        <end position="697"/>
    </location>
</feature>
<gene>
    <name evidence="13" type="primary">LOC127565531</name>
</gene>
<keyword evidence="12" id="KW-1185">Reference proteome</keyword>
<comment type="cofactor">
    <cofactor evidence="1">
        <name>Zn(2+)</name>
        <dbReference type="ChEBI" id="CHEBI:29105"/>
    </cofactor>
</comment>
<dbReference type="RefSeq" id="XP_051860348.1">
    <property type="nucleotide sequence ID" value="XM_052004388.1"/>
</dbReference>
<organism evidence="12 13">
    <name type="scientific">Drosophila albomicans</name>
    <name type="common">Fruit fly</name>
    <dbReference type="NCBI Taxonomy" id="7291"/>
    <lineage>
        <taxon>Eukaryota</taxon>
        <taxon>Metazoa</taxon>
        <taxon>Ecdysozoa</taxon>
        <taxon>Arthropoda</taxon>
        <taxon>Hexapoda</taxon>
        <taxon>Insecta</taxon>
        <taxon>Pterygota</taxon>
        <taxon>Neoptera</taxon>
        <taxon>Endopterygota</taxon>
        <taxon>Diptera</taxon>
        <taxon>Brachycera</taxon>
        <taxon>Muscomorpha</taxon>
        <taxon>Ephydroidea</taxon>
        <taxon>Drosophilidae</taxon>
        <taxon>Drosophila</taxon>
    </lineage>
</organism>
<proteinExistence type="inferred from homology"/>
<evidence type="ECO:0000313" key="12">
    <source>
        <dbReference type="Proteomes" id="UP000515160"/>
    </source>
</evidence>
<keyword evidence="4" id="KW-0645">Protease</keyword>
<evidence type="ECO:0000256" key="2">
    <source>
        <dbReference type="ARBA" id="ARBA00004401"/>
    </source>
</evidence>
<comment type="similarity">
    <text evidence="3">Belongs to the peptidase M13 family.</text>
</comment>
<sequence length="697" mass="80974">MSHTPRRILYGFTLLLLIMQLVHQGLAAPGRQQTIASSNSYTERVLQISKAAEIANYMNKNVNPCDNFYEFACGNWMRINRATTEKELTGTFQQISQGFLRKVKQFLIKENDQLDTPEEKQIRSFYRSCTSVTRIDESYRNKLKEVIREFGGMPVLEESSWKESEFDWIETIGKIANTYGQSIIMKIEIQPDWLRNIKNTVHVSYQEFPLLTRGMYLNSDTEYARTNYVAVMADNLIEYLNIESKLAQSTAAELMSFEVELAKGLPSETEEIQASKVVIRRTISEMQKLYGSTLDIQRFVNITLGEDINDLYDMFPEYKKNLVEVIQRTPKRIVANYIFYNLIKAFWLEMNKQESNERERNCQSITIDRFAKNVNNMIYRRHNTADTAAELQLMWSELQMTFKQTLQSDRLNWLSPKSRELAIEKITAMKLEVNSHLKEDLSKDFVNIHLSDDDYIDNLKQIFKKTAATARAQIHLPIGYQIDNSFSAIYKGQYNAIMMPVAWLQPYYLWAASYSNPIKYGAMGTIIGHEIIHGFDAVGRRFNAQGNLHDWMDEKSYINFNDRQKCFSEQYSNYSFYDIKLPKSEDQSENIADNSGVRLAFDAFRNWQNAQESSLNDGMNLLPGLNYTNNQLFFISYAQSRCSDVAEEQRLRSVISDNHAPEMFRVIGPLSNFDEFSKEFNCALGTQMNPVRKCELY</sequence>
<dbReference type="InterPro" id="IPR024079">
    <property type="entry name" value="MetalloPept_cat_dom_sf"/>
</dbReference>
<feature type="signal peptide" evidence="9">
    <location>
        <begin position="1"/>
        <end position="27"/>
    </location>
</feature>